<dbReference type="PANTHER" id="PTHR39160">
    <property type="entry name" value="CELL WALL-BINDING PROTEIN YOCH"/>
    <property type="match status" value="1"/>
</dbReference>
<feature type="domain" description="3D" evidence="2">
    <location>
        <begin position="124"/>
        <end position="185"/>
    </location>
</feature>
<dbReference type="OrthoDB" id="9798935at2"/>
<dbReference type="InterPro" id="IPR036908">
    <property type="entry name" value="RlpA-like_sf"/>
</dbReference>
<protein>
    <recommendedName>
        <fullName evidence="2">3D domain-containing protein</fullName>
    </recommendedName>
</protein>
<evidence type="ECO:0000313" key="3">
    <source>
        <dbReference type="EMBL" id="RLL46489.1"/>
    </source>
</evidence>
<dbReference type="InterPro" id="IPR051933">
    <property type="entry name" value="Resuscitation_pf_RpfB"/>
</dbReference>
<dbReference type="InterPro" id="IPR010611">
    <property type="entry name" value="3D_dom"/>
</dbReference>
<dbReference type="GO" id="GO:0004553">
    <property type="term" value="F:hydrolase activity, hydrolyzing O-glycosyl compounds"/>
    <property type="evidence" value="ECO:0007669"/>
    <property type="project" value="InterPro"/>
</dbReference>
<evidence type="ECO:0000256" key="1">
    <source>
        <dbReference type="ARBA" id="ARBA00022729"/>
    </source>
</evidence>
<dbReference type="EMBL" id="RCHR01000002">
    <property type="protein sequence ID" value="RLL46489.1"/>
    <property type="molecule type" value="Genomic_DNA"/>
</dbReference>
<comment type="caution">
    <text evidence="3">The sequence shown here is derived from an EMBL/GenBank/DDBJ whole genome shotgun (WGS) entry which is preliminary data.</text>
</comment>
<dbReference type="SUPFAM" id="SSF50685">
    <property type="entry name" value="Barwin-like endoglucanases"/>
    <property type="match status" value="1"/>
</dbReference>
<dbReference type="PANTHER" id="PTHR39160:SF4">
    <property type="entry name" value="RESUSCITATION-PROMOTING FACTOR RPFB"/>
    <property type="match status" value="1"/>
</dbReference>
<evidence type="ECO:0000259" key="2">
    <source>
        <dbReference type="Pfam" id="PF06725"/>
    </source>
</evidence>
<keyword evidence="1" id="KW-0732">Signal</keyword>
<accession>A0A498DPC0</accession>
<dbReference type="Pfam" id="PF06725">
    <property type="entry name" value="3D"/>
    <property type="match status" value="1"/>
</dbReference>
<dbReference type="GO" id="GO:0009254">
    <property type="term" value="P:peptidoglycan turnover"/>
    <property type="evidence" value="ECO:0007669"/>
    <property type="project" value="InterPro"/>
</dbReference>
<keyword evidence="4" id="KW-1185">Reference proteome</keyword>
<dbReference type="CDD" id="cd22786">
    <property type="entry name" value="DPBB_YuiC-like"/>
    <property type="match status" value="1"/>
</dbReference>
<dbReference type="AlphaFoldDB" id="A0A498DPC0"/>
<reference evidence="3 4" key="1">
    <citation type="submission" date="2018-10" db="EMBL/GenBank/DDBJ databases">
        <title>Oceanobacillus sp. YLB-02 draft genome.</title>
        <authorList>
            <person name="Yu L."/>
        </authorList>
    </citation>
    <scope>NUCLEOTIDE SEQUENCE [LARGE SCALE GENOMIC DNA]</scope>
    <source>
        <strain evidence="3 4">YLB-02</strain>
    </source>
</reference>
<evidence type="ECO:0000313" key="4">
    <source>
        <dbReference type="Proteomes" id="UP000270219"/>
    </source>
</evidence>
<dbReference type="GO" id="GO:0019867">
    <property type="term" value="C:outer membrane"/>
    <property type="evidence" value="ECO:0007669"/>
    <property type="project" value="InterPro"/>
</dbReference>
<name>A0A498DPC0_9BACI</name>
<dbReference type="Proteomes" id="UP000270219">
    <property type="component" value="Unassembled WGS sequence"/>
</dbReference>
<sequence>MKIKLYCRRALMTLLFICALYTTISSISNITLADMKVWAERVQQETNHPSENSLKKSNLEQKTMNEQTYRPKTLEEAIDFDQYETATVLATGYTAGIESTGKTSEHPQYGITFSGVKVKRDLYSTIAADPDIFPIGTILFIPNYGYGVVADIGSAIKGNSIDLYYDTVDDVYSQWGKQELDVYIVEYGDGTLTEEALKALNEAEALQVFRQQYIEQ</sequence>
<dbReference type="Gene3D" id="2.40.40.10">
    <property type="entry name" value="RlpA-like domain"/>
    <property type="match status" value="1"/>
</dbReference>
<proteinExistence type="predicted"/>
<organism evidence="3 4">
    <name type="scientific">Oceanobacillus piezotolerans</name>
    <dbReference type="NCBI Taxonomy" id="2448030"/>
    <lineage>
        <taxon>Bacteria</taxon>
        <taxon>Bacillati</taxon>
        <taxon>Bacillota</taxon>
        <taxon>Bacilli</taxon>
        <taxon>Bacillales</taxon>
        <taxon>Bacillaceae</taxon>
        <taxon>Oceanobacillus</taxon>
    </lineage>
</organism>
<gene>
    <name evidence="3" type="ORF">D8M04_04590</name>
</gene>